<dbReference type="Proteomes" id="UP000441389">
    <property type="component" value="Unassembled WGS sequence"/>
</dbReference>
<dbReference type="Gene3D" id="2.60.40.1190">
    <property type="match status" value="1"/>
</dbReference>
<dbReference type="CDD" id="cd09627">
    <property type="entry name" value="DOMON_murB_like"/>
    <property type="match status" value="1"/>
</dbReference>
<sequence>MSGVTAQLLVLDGKSMEIEFGVRGRRHLLLAPEGEPARTDGLWQTTCFEAFIRPIKSEAYLELNFSPSFAWAAYSFDRYREGMRPLPMRVDPEIAVTDPATEHDYFHLSAEFEPPSLPAPLSLGLSAVIEEKDGTKSYWALRHPPGDRPDFHHPDCFALELPPASDT</sequence>
<accession>A0A6I4J5K2</accession>
<organism evidence="1 2">
    <name type="scientific">Sphingomonas horti</name>
    <dbReference type="NCBI Taxonomy" id="2682842"/>
    <lineage>
        <taxon>Bacteria</taxon>
        <taxon>Pseudomonadati</taxon>
        <taxon>Pseudomonadota</taxon>
        <taxon>Alphaproteobacteria</taxon>
        <taxon>Sphingomonadales</taxon>
        <taxon>Sphingomonadaceae</taxon>
        <taxon>Sphingomonas</taxon>
    </lineage>
</organism>
<protein>
    <recommendedName>
        <fullName evidence="3">DOMON-like domain-containing protein</fullName>
    </recommendedName>
</protein>
<keyword evidence="2" id="KW-1185">Reference proteome</keyword>
<name>A0A6I4J5K2_9SPHN</name>
<dbReference type="EMBL" id="WQMS01000020">
    <property type="protein sequence ID" value="MVO79474.1"/>
    <property type="molecule type" value="Genomic_DNA"/>
</dbReference>
<evidence type="ECO:0000313" key="1">
    <source>
        <dbReference type="EMBL" id="MVO79474.1"/>
    </source>
</evidence>
<reference evidence="1 2" key="1">
    <citation type="submission" date="2019-12" db="EMBL/GenBank/DDBJ databases">
        <authorList>
            <person name="Huq M.A."/>
        </authorList>
    </citation>
    <scope>NUCLEOTIDE SEQUENCE [LARGE SCALE GENOMIC DNA]</scope>
    <source>
        <strain evidence="1 2">MAH-20</strain>
    </source>
</reference>
<comment type="caution">
    <text evidence="1">The sequence shown here is derived from an EMBL/GenBank/DDBJ whole genome shotgun (WGS) entry which is preliminary data.</text>
</comment>
<evidence type="ECO:0008006" key="3">
    <source>
        <dbReference type="Google" id="ProtNLM"/>
    </source>
</evidence>
<evidence type="ECO:0000313" key="2">
    <source>
        <dbReference type="Proteomes" id="UP000441389"/>
    </source>
</evidence>
<dbReference type="AlphaFoldDB" id="A0A6I4J5K2"/>
<proteinExistence type="predicted"/>
<gene>
    <name evidence="1" type="ORF">GON01_16195</name>
</gene>